<dbReference type="Proteomes" id="UP000278733">
    <property type="component" value="Chromosome"/>
</dbReference>
<organism evidence="1 2">
    <name type="scientific">Rodentibacter pneumotropicus</name>
    <dbReference type="NCBI Taxonomy" id="758"/>
    <lineage>
        <taxon>Bacteria</taxon>
        <taxon>Pseudomonadati</taxon>
        <taxon>Pseudomonadota</taxon>
        <taxon>Gammaproteobacteria</taxon>
        <taxon>Pasteurellales</taxon>
        <taxon>Pasteurellaceae</taxon>
        <taxon>Rodentibacter</taxon>
    </lineage>
</organism>
<accession>A0A448MQ55</accession>
<sequence length="32" mass="4068">MERFNQPVRIYMLLELYWLRVLSDKEVFDESF</sequence>
<gene>
    <name evidence="1" type="ORF">NCTC8284_02485</name>
</gene>
<protein>
    <submittedName>
        <fullName evidence="1">Uncharacterized protein</fullName>
    </submittedName>
</protein>
<dbReference type="EMBL" id="LR134405">
    <property type="protein sequence ID" value="VEH67299.1"/>
    <property type="molecule type" value="Genomic_DNA"/>
</dbReference>
<dbReference type="KEGG" id="rpne:NCTC8284_02485"/>
<dbReference type="AlphaFoldDB" id="A0A448MQ55"/>
<evidence type="ECO:0000313" key="2">
    <source>
        <dbReference type="Proteomes" id="UP000278733"/>
    </source>
</evidence>
<evidence type="ECO:0000313" key="1">
    <source>
        <dbReference type="EMBL" id="VEH67299.1"/>
    </source>
</evidence>
<reference evidence="1 2" key="1">
    <citation type="submission" date="2018-12" db="EMBL/GenBank/DDBJ databases">
        <authorList>
            <consortium name="Pathogen Informatics"/>
        </authorList>
    </citation>
    <scope>NUCLEOTIDE SEQUENCE [LARGE SCALE GENOMIC DNA]</scope>
    <source>
        <strain evidence="1 2">NCTC8284</strain>
    </source>
</reference>
<proteinExistence type="predicted"/>
<name>A0A448MQ55_9PAST</name>